<dbReference type="EMBL" id="FQVQ01000001">
    <property type="protein sequence ID" value="SHE76541.1"/>
    <property type="molecule type" value="Genomic_DNA"/>
</dbReference>
<proteinExistence type="predicted"/>
<keyword evidence="2" id="KW-1185">Reference proteome</keyword>
<name>A0A1M4W5L2_9FLAO</name>
<dbReference type="STRING" id="1124188.SAMN05444377_101181"/>
<dbReference type="RefSeq" id="WP_073360485.1">
    <property type="nucleotide sequence ID" value="NZ_FQVQ01000001.1"/>
</dbReference>
<evidence type="ECO:0000313" key="2">
    <source>
        <dbReference type="Proteomes" id="UP000184147"/>
    </source>
</evidence>
<protein>
    <submittedName>
        <fullName evidence="1">Uncharacterized protein</fullName>
    </submittedName>
</protein>
<reference evidence="1 2" key="1">
    <citation type="submission" date="2016-11" db="EMBL/GenBank/DDBJ databases">
        <authorList>
            <person name="Jaros S."/>
            <person name="Januszkiewicz K."/>
            <person name="Wedrychowicz H."/>
        </authorList>
    </citation>
    <scope>NUCLEOTIDE SEQUENCE [LARGE SCALE GENOMIC DNA]</scope>
    <source>
        <strain evidence="1 2">DSM 25660</strain>
    </source>
</reference>
<dbReference type="Proteomes" id="UP000184147">
    <property type="component" value="Unassembled WGS sequence"/>
</dbReference>
<accession>A0A1M4W5L2</accession>
<sequence>MDTHTQNRIGNGTVRSSLFIILILTLPLKSCDKKKSTGLKKVSNANTTATTNFDTLLIKNDSITIRNKKSLGSIYFKSSAEKSYVLSPTNCIDEESNWGWNVAFSAMNEKERDKAISNLSNKYRDVDFDFVLYESRYDEFFFKIKEENLYLVGYRYTTNNKRSKVEIKQGEFIEKEVKSEKFIKTNILVTKMFTSDFICEYRNNNLKYPFTNSSLEE</sequence>
<organism evidence="1 2">
    <name type="scientific">Flavobacterium fontis</name>
    <dbReference type="NCBI Taxonomy" id="1124188"/>
    <lineage>
        <taxon>Bacteria</taxon>
        <taxon>Pseudomonadati</taxon>
        <taxon>Bacteroidota</taxon>
        <taxon>Flavobacteriia</taxon>
        <taxon>Flavobacteriales</taxon>
        <taxon>Flavobacteriaceae</taxon>
        <taxon>Flavobacterium</taxon>
    </lineage>
</organism>
<evidence type="ECO:0000313" key="1">
    <source>
        <dbReference type="EMBL" id="SHE76541.1"/>
    </source>
</evidence>
<dbReference type="AlphaFoldDB" id="A0A1M4W5L2"/>
<gene>
    <name evidence="1" type="ORF">SAMN05444377_101181</name>
</gene>